<evidence type="ECO:0000313" key="12">
    <source>
        <dbReference type="EMBL" id="MCU0104990.1"/>
    </source>
</evidence>
<accession>A0ABT2PVX1</accession>
<dbReference type="CDD" id="cd07956">
    <property type="entry name" value="Anticodon_Ia_Arg"/>
    <property type="match status" value="1"/>
</dbReference>
<comment type="similarity">
    <text evidence="1 8 9">Belongs to the class-I aminoacyl-tRNA synthetase family.</text>
</comment>
<evidence type="ECO:0000256" key="6">
    <source>
        <dbReference type="ARBA" id="ARBA00023146"/>
    </source>
</evidence>
<dbReference type="NCBIfam" id="TIGR00456">
    <property type="entry name" value="argS"/>
    <property type="match status" value="1"/>
</dbReference>
<evidence type="ECO:0000256" key="7">
    <source>
        <dbReference type="ARBA" id="ARBA00049339"/>
    </source>
</evidence>
<protein>
    <recommendedName>
        <fullName evidence="8">Arginine--tRNA ligase</fullName>
        <ecNumber evidence="8">6.1.1.19</ecNumber>
    </recommendedName>
    <alternativeName>
        <fullName evidence="8">Arginyl-tRNA synthetase</fullName>
        <shortName evidence="8">ArgRS</shortName>
    </alternativeName>
</protein>
<dbReference type="InterPro" id="IPR014729">
    <property type="entry name" value="Rossmann-like_a/b/a_fold"/>
</dbReference>
<evidence type="ECO:0000256" key="8">
    <source>
        <dbReference type="HAMAP-Rule" id="MF_00123"/>
    </source>
</evidence>
<evidence type="ECO:0000256" key="1">
    <source>
        <dbReference type="ARBA" id="ARBA00005594"/>
    </source>
</evidence>
<dbReference type="EC" id="6.1.1.19" evidence="8"/>
<keyword evidence="3 8" id="KW-0547">Nucleotide-binding</keyword>
<dbReference type="SMART" id="SM01016">
    <property type="entry name" value="Arg_tRNA_synt_N"/>
    <property type="match status" value="1"/>
</dbReference>
<keyword evidence="5 8" id="KW-0648">Protein biosynthesis</keyword>
<dbReference type="InterPro" id="IPR001278">
    <property type="entry name" value="Arg-tRNA-ligase"/>
</dbReference>
<reference evidence="13" key="1">
    <citation type="submission" date="2023-07" db="EMBL/GenBank/DDBJ databases">
        <title>Novel Mycoplasma species identified in domestic and wild animals.</title>
        <authorList>
            <person name="Volokhov D.V."/>
            <person name="Furtak V.A."/>
            <person name="Zagorodnyaya T.A."/>
        </authorList>
    </citation>
    <scope>NUCLEOTIDE SEQUENCE [LARGE SCALE GENOMIC DNA]</scope>
    <source>
        <strain evidence="13">92-19</strain>
    </source>
</reference>
<dbReference type="PANTHER" id="PTHR11956">
    <property type="entry name" value="ARGINYL-TRNA SYNTHETASE"/>
    <property type="match status" value="1"/>
</dbReference>
<evidence type="ECO:0000313" key="13">
    <source>
        <dbReference type="Proteomes" id="UP001209076"/>
    </source>
</evidence>
<name>A0ABT2PVX1_9MOLU</name>
<evidence type="ECO:0000259" key="11">
    <source>
        <dbReference type="SMART" id="SM01016"/>
    </source>
</evidence>
<dbReference type="PRINTS" id="PR01038">
    <property type="entry name" value="TRNASYNTHARG"/>
</dbReference>
<dbReference type="SMART" id="SM00836">
    <property type="entry name" value="DALR_1"/>
    <property type="match status" value="1"/>
</dbReference>
<evidence type="ECO:0000256" key="5">
    <source>
        <dbReference type="ARBA" id="ARBA00022917"/>
    </source>
</evidence>
<dbReference type="PANTHER" id="PTHR11956:SF5">
    <property type="entry name" value="ARGININE--TRNA LIGASE, CYTOPLASMIC"/>
    <property type="match status" value="1"/>
</dbReference>
<dbReference type="InterPro" id="IPR035684">
    <property type="entry name" value="ArgRS_core"/>
</dbReference>
<feature type="short sequence motif" description="'HIGH' region" evidence="8">
    <location>
        <begin position="118"/>
        <end position="128"/>
    </location>
</feature>
<dbReference type="Gene3D" id="3.30.1360.70">
    <property type="entry name" value="Arginyl tRNA synthetase N-terminal domain"/>
    <property type="match status" value="1"/>
</dbReference>
<dbReference type="InterPro" id="IPR036695">
    <property type="entry name" value="Arg-tRNA-synth_N_sf"/>
</dbReference>
<dbReference type="InterPro" id="IPR009080">
    <property type="entry name" value="tRNAsynth_Ia_anticodon-bd"/>
</dbReference>
<keyword evidence="2 8" id="KW-0436">Ligase</keyword>
<evidence type="ECO:0000256" key="2">
    <source>
        <dbReference type="ARBA" id="ARBA00022598"/>
    </source>
</evidence>
<dbReference type="InterPro" id="IPR005148">
    <property type="entry name" value="Arg-tRNA-synth_N"/>
</dbReference>
<dbReference type="SUPFAM" id="SSF55190">
    <property type="entry name" value="Arginyl-tRNA synthetase (ArgRS), N-terminal 'additional' domain"/>
    <property type="match status" value="1"/>
</dbReference>
<feature type="domain" description="Arginyl tRNA synthetase N-terminal" evidence="11">
    <location>
        <begin position="3"/>
        <end position="82"/>
    </location>
</feature>
<evidence type="ECO:0000256" key="9">
    <source>
        <dbReference type="RuleBase" id="RU363038"/>
    </source>
</evidence>
<comment type="catalytic activity">
    <reaction evidence="7 8">
        <text>tRNA(Arg) + L-arginine + ATP = L-arginyl-tRNA(Arg) + AMP + diphosphate</text>
        <dbReference type="Rhea" id="RHEA:20301"/>
        <dbReference type="Rhea" id="RHEA-COMP:9658"/>
        <dbReference type="Rhea" id="RHEA-COMP:9673"/>
        <dbReference type="ChEBI" id="CHEBI:30616"/>
        <dbReference type="ChEBI" id="CHEBI:32682"/>
        <dbReference type="ChEBI" id="CHEBI:33019"/>
        <dbReference type="ChEBI" id="CHEBI:78442"/>
        <dbReference type="ChEBI" id="CHEBI:78513"/>
        <dbReference type="ChEBI" id="CHEBI:456215"/>
        <dbReference type="EC" id="6.1.1.19"/>
    </reaction>
</comment>
<evidence type="ECO:0000259" key="10">
    <source>
        <dbReference type="SMART" id="SM00836"/>
    </source>
</evidence>
<evidence type="ECO:0000256" key="3">
    <source>
        <dbReference type="ARBA" id="ARBA00022741"/>
    </source>
</evidence>
<keyword evidence="13" id="KW-1185">Reference proteome</keyword>
<sequence>MIQTIKQTVKALVLNHFQLDNLNVVVEEPKRGTTDLAIPLFALVKQLGKPMPVVLEEVKTALSQYEMITDIQFLNGFLNLSINRGVFASKVIDRITEEQASFGNQSVGKTVCIDYSAPNIAKSFSIGHLRSTMIGNALKNIYTKLGYRVVGINHLGDWGTQFGKMIVAYQKWGNRADIEKNPITELQKLYVKFHEEVERDPSLDDQARAVFKALEDGNPEMLALWQYFREESLKEFMSMYELLGVSFDSYDGESFYNDKMEAVAKTLEEQGLLVEDDGAMIVKLDPLPPALIKRRDGATLYITRDLAALLYRFNHYHFDKVLYVVGNEQKLHFDQLKGVSKLMGYDLDIHHVNFGLVMQDGKKMSTRGGRVVKLYDVIKEAIESASNAIVEKNPNLKNRDEVAKAIGIGAVIFNDLKNDRNLDIEFNLESMLAFEGQTGPYLQYSSVRIASILKNQVLSKNYPVNSYTEDLPFELIKQLAAFEDAVQKAAEVNGPHVISRYLLQLSQLFNQFYGQYKIITEDEALKQANLHLIQAVRIVLNEGMRLLGMIALDEM</sequence>
<dbReference type="CDD" id="cd00671">
    <property type="entry name" value="ArgRS_core"/>
    <property type="match status" value="1"/>
</dbReference>
<gene>
    <name evidence="8 12" type="primary">argS</name>
    <name evidence="12" type="ORF">N7603_04900</name>
</gene>
<dbReference type="EMBL" id="JAOEGN010000007">
    <property type="protein sequence ID" value="MCU0104990.1"/>
    <property type="molecule type" value="Genomic_DNA"/>
</dbReference>
<comment type="subcellular location">
    <subcellularLocation>
        <location evidence="8">Cytoplasm</location>
    </subcellularLocation>
</comment>
<dbReference type="GO" id="GO:0004814">
    <property type="term" value="F:arginine-tRNA ligase activity"/>
    <property type="evidence" value="ECO:0007669"/>
    <property type="project" value="UniProtKB-EC"/>
</dbReference>
<dbReference type="HAMAP" id="MF_00123">
    <property type="entry name" value="Arg_tRNA_synth"/>
    <property type="match status" value="1"/>
</dbReference>
<evidence type="ECO:0000256" key="4">
    <source>
        <dbReference type="ARBA" id="ARBA00022840"/>
    </source>
</evidence>
<dbReference type="SUPFAM" id="SSF52374">
    <property type="entry name" value="Nucleotidylyl transferase"/>
    <property type="match status" value="1"/>
</dbReference>
<dbReference type="Gene3D" id="3.40.50.620">
    <property type="entry name" value="HUPs"/>
    <property type="match status" value="1"/>
</dbReference>
<keyword evidence="4 8" id="KW-0067">ATP-binding</keyword>
<dbReference type="Pfam" id="PF05746">
    <property type="entry name" value="DALR_1"/>
    <property type="match status" value="1"/>
</dbReference>
<dbReference type="RefSeq" id="WP_262096251.1">
    <property type="nucleotide sequence ID" value="NZ_JAOEGN010000007.1"/>
</dbReference>
<keyword evidence="6 8" id="KW-0030">Aminoacyl-tRNA synthetase</keyword>
<feature type="domain" description="DALR anticodon binding" evidence="10">
    <location>
        <begin position="442"/>
        <end position="555"/>
    </location>
</feature>
<keyword evidence="8" id="KW-0963">Cytoplasm</keyword>
<dbReference type="Gene3D" id="1.10.730.10">
    <property type="entry name" value="Isoleucyl-tRNA Synthetase, Domain 1"/>
    <property type="match status" value="1"/>
</dbReference>
<dbReference type="Pfam" id="PF00750">
    <property type="entry name" value="tRNA-synt_1d"/>
    <property type="match status" value="1"/>
</dbReference>
<comment type="caution">
    <text evidence="12">The sequence shown here is derived from an EMBL/GenBank/DDBJ whole genome shotgun (WGS) entry which is preliminary data.</text>
</comment>
<organism evidence="12 13">
    <name type="scientific">Paracholeplasma vituli</name>
    <dbReference type="NCBI Taxonomy" id="69473"/>
    <lineage>
        <taxon>Bacteria</taxon>
        <taxon>Bacillati</taxon>
        <taxon>Mycoplasmatota</taxon>
        <taxon>Mollicutes</taxon>
        <taxon>Acholeplasmatales</taxon>
        <taxon>Acholeplasmataceae</taxon>
        <taxon>Paracholeplasma</taxon>
    </lineage>
</organism>
<proteinExistence type="inferred from homology"/>
<dbReference type="Pfam" id="PF03485">
    <property type="entry name" value="Arg_tRNA_synt_N"/>
    <property type="match status" value="1"/>
</dbReference>
<dbReference type="SUPFAM" id="SSF47323">
    <property type="entry name" value="Anticodon-binding domain of a subclass of class I aminoacyl-tRNA synthetases"/>
    <property type="match status" value="1"/>
</dbReference>
<dbReference type="InterPro" id="IPR008909">
    <property type="entry name" value="DALR_anticod-bd"/>
</dbReference>
<dbReference type="Proteomes" id="UP001209076">
    <property type="component" value="Unassembled WGS sequence"/>
</dbReference>
<comment type="subunit">
    <text evidence="8">Monomer.</text>
</comment>